<reference evidence="2 3" key="1">
    <citation type="submission" date="2017-10" db="EMBL/GenBank/DDBJ databases">
        <title>Bifidobacterium xylocopum sp. nov. and Bifidobacterium aemilianum sp. nov., from the carpenter bee (Xylocopa violacea) digestive tract.</title>
        <authorList>
            <person name="Alberoni D."/>
            <person name="Baffoni L."/>
            <person name="Di Gioia D."/>
            <person name="Gaggia F."/>
            <person name="Biavati B."/>
        </authorList>
    </citation>
    <scope>NUCLEOTIDE SEQUENCE [LARGE SCALE GENOMIC DNA]</scope>
    <source>
        <strain evidence="2 3">XV10</strain>
    </source>
</reference>
<keyword evidence="3" id="KW-1185">Reference proteome</keyword>
<dbReference type="AlphaFoldDB" id="A0A366K9R1"/>
<evidence type="ECO:0000313" key="3">
    <source>
        <dbReference type="Proteomes" id="UP000252530"/>
    </source>
</evidence>
<feature type="region of interest" description="Disordered" evidence="1">
    <location>
        <begin position="101"/>
        <end position="126"/>
    </location>
</feature>
<dbReference type="OrthoDB" id="9816081at2"/>
<gene>
    <name evidence="2" type="ORF">CRD60_05045</name>
</gene>
<evidence type="ECO:0000313" key="2">
    <source>
        <dbReference type="EMBL" id="RBP97982.1"/>
    </source>
</evidence>
<dbReference type="GO" id="GO:0016788">
    <property type="term" value="F:hydrolase activity, acting on ester bonds"/>
    <property type="evidence" value="ECO:0007669"/>
    <property type="project" value="TreeGrafter"/>
</dbReference>
<protein>
    <submittedName>
        <fullName evidence="2">Serine/threonine protein phosphatase</fullName>
    </submittedName>
</protein>
<dbReference type="Proteomes" id="UP000252530">
    <property type="component" value="Unassembled WGS sequence"/>
</dbReference>
<proteinExistence type="predicted"/>
<feature type="region of interest" description="Disordered" evidence="1">
    <location>
        <begin position="199"/>
        <end position="221"/>
    </location>
</feature>
<evidence type="ECO:0000256" key="1">
    <source>
        <dbReference type="SAM" id="MobiDB-lite"/>
    </source>
</evidence>
<comment type="caution">
    <text evidence="2">The sequence shown here is derived from an EMBL/GenBank/DDBJ whole genome shotgun (WGS) entry which is preliminary data.</text>
</comment>
<organism evidence="2 3">
    <name type="scientific">Bifidobacterium aemilianum</name>
    <dbReference type="NCBI Taxonomy" id="2493120"/>
    <lineage>
        <taxon>Bacteria</taxon>
        <taxon>Bacillati</taxon>
        <taxon>Actinomycetota</taxon>
        <taxon>Actinomycetes</taxon>
        <taxon>Bifidobacteriales</taxon>
        <taxon>Bifidobacteriaceae</taxon>
        <taxon>Bifidobacterium</taxon>
    </lineage>
</organism>
<sequence length="483" mass="52997">MTELSLGARNSSSRPRIQPADAEDHRPVSVSARLGRLQFHASGKFRVLQLADIQDGPKVAGDTLKLISAALDAVRPDVVVFTGNQIAGYNKAYSATYRRRRWDKDSPDQQVAGKSRNGLHGRSRTSVGVSAIDADKRAAANRARTTELVRKCIGQFLQPLVDRQIPWVVTYGNHDFQCGLSNGQLDDIYREFPGCLNPKSATGHEGEPNSMDRKHAAEGRQAEATKPLTHAFAELPDQEVFPCQPGTFALPVMDEERQRNVIGLVMLDSGDYAREGGAGSPDPAALAFLRQVPELMKTKSMVFQHFPIPQYYRLLTEVPATTARAVEGYRAFSGRSFILDDTKTLPGSFLGEGISCPDRDSGEFDILKAKDGYFAMAAGHDHRNRFVGELEGIMLAATPTCGFGSYGPAPTQCAARLFEFDIRHPYEPRTQPLTFGDLVGKPGTHKAYTYALNTTADAKGEAMDLLHKPSLLSRLLAKLHIRK</sequence>
<dbReference type="EMBL" id="PDCG01000003">
    <property type="protein sequence ID" value="RBP97982.1"/>
    <property type="molecule type" value="Genomic_DNA"/>
</dbReference>
<feature type="region of interest" description="Disordered" evidence="1">
    <location>
        <begin position="1"/>
        <end position="27"/>
    </location>
</feature>
<dbReference type="SUPFAM" id="SSF56300">
    <property type="entry name" value="Metallo-dependent phosphatases"/>
    <property type="match status" value="1"/>
</dbReference>
<accession>A0A366K9R1</accession>
<dbReference type="PANTHER" id="PTHR32440">
    <property type="entry name" value="PHOSPHATASE DCR2-RELATED-RELATED"/>
    <property type="match status" value="1"/>
</dbReference>
<name>A0A366K9R1_9BIFI</name>
<dbReference type="InterPro" id="IPR029052">
    <property type="entry name" value="Metallo-depent_PP-like"/>
</dbReference>
<feature type="compositionally biased region" description="Basic and acidic residues" evidence="1">
    <location>
        <begin position="202"/>
        <end position="221"/>
    </location>
</feature>
<dbReference type="GO" id="GO:0005737">
    <property type="term" value="C:cytoplasm"/>
    <property type="evidence" value="ECO:0007669"/>
    <property type="project" value="TreeGrafter"/>
</dbReference>
<dbReference type="RefSeq" id="WP_113860188.1">
    <property type="nucleotide sequence ID" value="NZ_PDCG01000003.1"/>
</dbReference>